<dbReference type="EMBL" id="CADEHS020000004">
    <property type="protein sequence ID" value="CAG9939909.1"/>
    <property type="molecule type" value="Genomic_DNA"/>
</dbReference>
<reference evidence="1" key="2">
    <citation type="submission" date="2021-10" db="EMBL/GenBank/DDBJ databases">
        <authorList>
            <person name="Piombo E."/>
        </authorList>
    </citation>
    <scope>NUCLEOTIDE SEQUENCE</scope>
</reference>
<evidence type="ECO:0000313" key="1">
    <source>
        <dbReference type="EMBL" id="CAG9939909.1"/>
    </source>
</evidence>
<reference evidence="1" key="1">
    <citation type="submission" date="2020-04" db="EMBL/GenBank/DDBJ databases">
        <authorList>
            <person name="Broberg M."/>
        </authorList>
    </citation>
    <scope>NUCLEOTIDE SEQUENCE</scope>
</reference>
<feature type="non-terminal residue" evidence="1">
    <location>
        <position position="121"/>
    </location>
</feature>
<proteinExistence type="predicted"/>
<protein>
    <submittedName>
        <fullName evidence="1">Uncharacterized protein</fullName>
    </submittedName>
</protein>
<accession>A0ACA9TG47</accession>
<keyword evidence="2" id="KW-1185">Reference proteome</keyword>
<comment type="caution">
    <text evidence="1">The sequence shown here is derived from an EMBL/GenBank/DDBJ whole genome shotgun (WGS) entry which is preliminary data.</text>
</comment>
<evidence type="ECO:0000313" key="2">
    <source>
        <dbReference type="Proteomes" id="UP000836387"/>
    </source>
</evidence>
<sequence>MLIVGAQSHELGWCYPSFRDFPVGSTHFKGPLVINGETPKGSNEIACQEVEAREDGEVSEDAGGVGAVSGPNDSRTIFGSDTSKGADTGSKGTGSAELNSEIPRTKPRRGRRKAKKRKAKG</sequence>
<organism evidence="1 2">
    <name type="scientific">Clonostachys rosea f. rosea IK726</name>
    <dbReference type="NCBI Taxonomy" id="1349383"/>
    <lineage>
        <taxon>Eukaryota</taxon>
        <taxon>Fungi</taxon>
        <taxon>Dikarya</taxon>
        <taxon>Ascomycota</taxon>
        <taxon>Pezizomycotina</taxon>
        <taxon>Sordariomycetes</taxon>
        <taxon>Hypocreomycetidae</taxon>
        <taxon>Hypocreales</taxon>
        <taxon>Bionectriaceae</taxon>
        <taxon>Clonostachys</taxon>
    </lineage>
</organism>
<dbReference type="Proteomes" id="UP000836387">
    <property type="component" value="Unassembled WGS sequence"/>
</dbReference>
<name>A0ACA9TG47_BIOOC</name>
<gene>
    <name evidence="1" type="ORF">CRV2_00010235</name>
</gene>